<reference evidence="2 3" key="1">
    <citation type="journal article" date="2018" name="MBio">
        <title>Comparative Genomics Reveals the Core Gene Toolbox for the Fungus-Insect Symbiosis.</title>
        <authorList>
            <person name="Wang Y."/>
            <person name="Stata M."/>
            <person name="Wang W."/>
            <person name="Stajich J.E."/>
            <person name="White M.M."/>
            <person name="Moncalvo J.M."/>
        </authorList>
    </citation>
    <scope>NUCLEOTIDE SEQUENCE [LARGE SCALE GENOMIC DNA]</scope>
    <source>
        <strain evidence="2 3">AUS-126-30</strain>
    </source>
</reference>
<evidence type="ECO:0000313" key="2">
    <source>
        <dbReference type="EMBL" id="PWA01609.1"/>
    </source>
</evidence>
<evidence type="ECO:0000313" key="3">
    <source>
        <dbReference type="Proteomes" id="UP000245591"/>
    </source>
</evidence>
<comment type="caution">
    <text evidence="2">The sequence shown here is derived from an EMBL/GenBank/DDBJ whole genome shotgun (WGS) entry which is preliminary data.</text>
</comment>
<accession>A0A2U1J9B7</accession>
<sequence length="478" mass="55570">MSHNTQEAIEKHKQVTFSDFGTSIQKHNTNYSDFNNQNYSHPTNNTNTPSIQQINQMIRQQQMTETVGNEIQKEMQIMSGYLNRQCFKKKKTWKRKWCVLRINSLAIYKSDKEYNLKLLIKTKDMNIISPVKNSNGKHMFGIVTNDRVHFFIAETEVGLNKWVSSLRSARDYMLMKNNTVLNENEQTTSKINNYQLDLGARQNEIINPNKQEIQFSGDSCSSSDSCNSMLLNTIDKVAIVDKEQNLKQVVNKDTSFSQNLFTTEKECEKSESNNYVITHPEETRNNKTDTSPKPVFHFQNSELSKNTLKNELQKQNEMQINVNLEGNPKNGNILQMDKENSLALNENRYGDNPMTEILENSPRMIKIQQHLVNEHVIRAGYLYVQGKIKKWSQKWFVLRSNSLSYYPNNEEYKLIQLIPRKNVYDAIITQKSKQSSSKKTCFTLVTLDRNYTLAHNEVSVANEWISAIKQWVASKEKE</sequence>
<dbReference type="Pfam" id="PF00169">
    <property type="entry name" value="PH"/>
    <property type="match status" value="2"/>
</dbReference>
<dbReference type="PROSITE" id="PS50003">
    <property type="entry name" value="PH_DOMAIN"/>
    <property type="match status" value="2"/>
</dbReference>
<dbReference type="EMBL" id="MBFU01000151">
    <property type="protein sequence ID" value="PWA01609.1"/>
    <property type="molecule type" value="Genomic_DNA"/>
</dbReference>
<dbReference type="SUPFAM" id="SSF50729">
    <property type="entry name" value="PH domain-like"/>
    <property type="match status" value="2"/>
</dbReference>
<feature type="domain" description="PH" evidence="1">
    <location>
        <begin position="375"/>
        <end position="473"/>
    </location>
</feature>
<keyword evidence="3" id="KW-1185">Reference proteome</keyword>
<feature type="domain" description="PH" evidence="1">
    <location>
        <begin position="75"/>
        <end position="171"/>
    </location>
</feature>
<dbReference type="AlphaFoldDB" id="A0A2U1J9B7"/>
<gene>
    <name evidence="2" type="ORF">BB558_002285</name>
</gene>
<dbReference type="Proteomes" id="UP000245591">
    <property type="component" value="Unassembled WGS sequence"/>
</dbReference>
<dbReference type="InterPro" id="IPR051707">
    <property type="entry name" value="PI-Interact_SigTrans_Reg"/>
</dbReference>
<dbReference type="SMART" id="SM00233">
    <property type="entry name" value="PH"/>
    <property type="match status" value="2"/>
</dbReference>
<evidence type="ECO:0000259" key="1">
    <source>
        <dbReference type="PROSITE" id="PS50003"/>
    </source>
</evidence>
<dbReference type="Gene3D" id="2.30.29.30">
    <property type="entry name" value="Pleckstrin-homology domain (PH domain)/Phosphotyrosine-binding domain (PTB)"/>
    <property type="match status" value="2"/>
</dbReference>
<dbReference type="PANTHER" id="PTHR14336">
    <property type="entry name" value="TANDEM PH DOMAIN CONTAINING PROTEIN"/>
    <property type="match status" value="1"/>
</dbReference>
<proteinExistence type="predicted"/>
<dbReference type="InterPro" id="IPR001849">
    <property type="entry name" value="PH_domain"/>
</dbReference>
<dbReference type="InterPro" id="IPR011993">
    <property type="entry name" value="PH-like_dom_sf"/>
</dbReference>
<organism evidence="2 3">
    <name type="scientific">Smittium angustum</name>
    <dbReference type="NCBI Taxonomy" id="133377"/>
    <lineage>
        <taxon>Eukaryota</taxon>
        <taxon>Fungi</taxon>
        <taxon>Fungi incertae sedis</taxon>
        <taxon>Zoopagomycota</taxon>
        <taxon>Kickxellomycotina</taxon>
        <taxon>Harpellomycetes</taxon>
        <taxon>Harpellales</taxon>
        <taxon>Legeriomycetaceae</taxon>
        <taxon>Smittium</taxon>
    </lineage>
</organism>
<dbReference type="PANTHER" id="PTHR14336:SF15">
    <property type="entry name" value="DUAL ADAPTER FOR PHOSPHOTYROSINE AND 3-PHOSPHOTYROSINE AND 3-PHOSPHOINOSITIDE"/>
    <property type="match status" value="1"/>
</dbReference>
<protein>
    <recommendedName>
        <fullName evidence="1">PH domain-containing protein</fullName>
    </recommendedName>
</protein>
<name>A0A2U1J9B7_SMIAN</name>